<dbReference type="NCBIfam" id="TIGR00109">
    <property type="entry name" value="hemH"/>
    <property type="match status" value="1"/>
</dbReference>
<reference evidence="9 10" key="1">
    <citation type="journal article" date="2011" name="BMC Genomics">
        <title>Genomic insights into an obligate epibiotic bacterial predator: Micavibrio aeruginosavorus ARL-13.</title>
        <authorList>
            <person name="Wang Z."/>
            <person name="Kadouri D."/>
            <person name="Wu M."/>
        </authorList>
    </citation>
    <scope>NUCLEOTIDE SEQUENCE [LARGE SCALE GENOMIC DNA]</scope>
    <source>
        <strain evidence="9 10">ARL-13</strain>
    </source>
</reference>
<dbReference type="Proteomes" id="UP000009286">
    <property type="component" value="Chromosome"/>
</dbReference>
<dbReference type="AlphaFoldDB" id="G2KLB4"/>
<dbReference type="UniPathway" id="UPA00252">
    <property type="reaction ID" value="UER00325"/>
</dbReference>
<dbReference type="PROSITE" id="PS00534">
    <property type="entry name" value="FERROCHELATASE"/>
    <property type="match status" value="1"/>
</dbReference>
<protein>
    <recommendedName>
        <fullName evidence="7 8">Ferrochelatase</fullName>
        <ecNumber evidence="7 8">4.98.1.1</ecNumber>
    </recommendedName>
    <alternativeName>
        <fullName evidence="7">Heme synthase</fullName>
    </alternativeName>
    <alternativeName>
        <fullName evidence="7">Protoheme ferro-lyase</fullName>
    </alternativeName>
</protein>
<dbReference type="CDD" id="cd00419">
    <property type="entry name" value="Ferrochelatase_C"/>
    <property type="match status" value="1"/>
</dbReference>
<evidence type="ECO:0000256" key="3">
    <source>
        <dbReference type="ARBA" id="ARBA00023133"/>
    </source>
</evidence>
<dbReference type="eggNOG" id="COG0276">
    <property type="taxonomic scope" value="Bacteria"/>
</dbReference>
<dbReference type="PANTHER" id="PTHR11108">
    <property type="entry name" value="FERROCHELATASE"/>
    <property type="match status" value="1"/>
</dbReference>
<evidence type="ECO:0000256" key="4">
    <source>
        <dbReference type="ARBA" id="ARBA00023239"/>
    </source>
</evidence>
<keyword evidence="5 7" id="KW-0627">Porphyrin biosynthesis</keyword>
<dbReference type="EMBL" id="CP002382">
    <property type="protein sequence ID" value="AEP08350.1"/>
    <property type="molecule type" value="Genomic_DNA"/>
</dbReference>
<evidence type="ECO:0000256" key="1">
    <source>
        <dbReference type="ARBA" id="ARBA00007718"/>
    </source>
</evidence>
<dbReference type="GO" id="GO:0005737">
    <property type="term" value="C:cytoplasm"/>
    <property type="evidence" value="ECO:0007669"/>
    <property type="project" value="UniProtKB-SubCell"/>
</dbReference>
<gene>
    <name evidence="7 9" type="primary">hemH</name>
    <name evidence="9" type="ordered locus">MICA_2</name>
</gene>
<dbReference type="SUPFAM" id="SSF53800">
    <property type="entry name" value="Chelatase"/>
    <property type="match status" value="1"/>
</dbReference>
<comment type="pathway">
    <text evidence="7 8">Porphyrin-containing compound metabolism; protoheme biosynthesis; protoheme from protoporphyrin-IX: step 1/1.</text>
</comment>
<keyword evidence="10" id="KW-1185">Reference proteome</keyword>
<dbReference type="InterPro" id="IPR033659">
    <property type="entry name" value="Ferrochelatase_N"/>
</dbReference>
<evidence type="ECO:0000256" key="6">
    <source>
        <dbReference type="ARBA" id="ARBA00024536"/>
    </source>
</evidence>
<dbReference type="InterPro" id="IPR033644">
    <property type="entry name" value="Ferrochelatase_C"/>
</dbReference>
<evidence type="ECO:0000256" key="2">
    <source>
        <dbReference type="ARBA" id="ARBA00023004"/>
    </source>
</evidence>
<comment type="similarity">
    <text evidence="1 7 8">Belongs to the ferrochelatase family.</text>
</comment>
<dbReference type="GO" id="GO:0004325">
    <property type="term" value="F:ferrochelatase activity"/>
    <property type="evidence" value="ECO:0007669"/>
    <property type="project" value="UniProtKB-UniRule"/>
</dbReference>
<dbReference type="RefSeq" id="WP_014101573.1">
    <property type="nucleotide sequence ID" value="NC_016026.1"/>
</dbReference>
<keyword evidence="7" id="KW-0479">Metal-binding</keyword>
<name>G2KLB4_MICAA</name>
<dbReference type="Pfam" id="PF00762">
    <property type="entry name" value="Ferrochelatase"/>
    <property type="match status" value="1"/>
</dbReference>
<evidence type="ECO:0000313" key="10">
    <source>
        <dbReference type="Proteomes" id="UP000009286"/>
    </source>
</evidence>
<sequence>MTQEKIAVVLFNLGGPDKAESIRPFLLNFFMDKNIIRAPLPIRALVARAIANKRTKNEAGTSYGFMGGRSPLLENTQKQADALQKYLQNTQGAKAWKCFIAMRYWHPMSDETARAVAAYNPDRIVLVPLYPQFSTTTTWSSLQQWRKAADAIGLDKPESLLCCYPTEDGFVQASAKHVRATYDAAIAAGHTPRILFSAHGLPEKVVKDGDPYQWQCEQTAAAIVRAAGLDNADWMSCYQSRVGPLKWIGPSTDEALEQAGRDKIGVIVYPHAFVSEHVETLVEIEIEYRHKADELGLPYFGRVNTVMDAPDFIAGLAKQIDLRLNGEKIAAHDNQPSICPAEFSQCCQRRGQDLVNRKHQQKAA</sequence>
<dbReference type="Gene3D" id="3.40.50.1400">
    <property type="match status" value="2"/>
</dbReference>
<dbReference type="EC" id="4.98.1.1" evidence="7 8"/>
<dbReference type="InterPro" id="IPR001015">
    <property type="entry name" value="Ferrochelatase"/>
</dbReference>
<dbReference type="OrthoDB" id="9809741at2"/>
<accession>G2KLB4</accession>
<feature type="binding site" evidence="7">
    <location>
        <position position="199"/>
    </location>
    <ligand>
        <name>Fe(2+)</name>
        <dbReference type="ChEBI" id="CHEBI:29033"/>
    </ligand>
</feature>
<proteinExistence type="inferred from homology"/>
<evidence type="ECO:0000313" key="9">
    <source>
        <dbReference type="EMBL" id="AEP08350.1"/>
    </source>
</evidence>
<dbReference type="STRING" id="856793.MICA_2"/>
<comment type="function">
    <text evidence="7 8">Catalyzes the ferrous insertion into protoporphyrin IX.</text>
</comment>
<dbReference type="HAMAP" id="MF_00323">
    <property type="entry name" value="Ferrochelatase"/>
    <property type="match status" value="1"/>
</dbReference>
<dbReference type="HOGENOM" id="CLU_018884_0_0_5"/>
<dbReference type="PANTHER" id="PTHR11108:SF1">
    <property type="entry name" value="FERROCHELATASE, MITOCHONDRIAL"/>
    <property type="match status" value="1"/>
</dbReference>
<feature type="binding site" evidence="7">
    <location>
        <position position="279"/>
    </location>
    <ligand>
        <name>Fe(2+)</name>
        <dbReference type="ChEBI" id="CHEBI:29033"/>
    </ligand>
</feature>
<dbReference type="KEGG" id="mai:MICA_2"/>
<dbReference type="InterPro" id="IPR019772">
    <property type="entry name" value="Ferrochelatase_AS"/>
</dbReference>
<keyword evidence="3 7" id="KW-0350">Heme biosynthesis</keyword>
<keyword evidence="2 7" id="KW-0408">Iron</keyword>
<dbReference type="GO" id="GO:0046872">
    <property type="term" value="F:metal ion binding"/>
    <property type="evidence" value="ECO:0007669"/>
    <property type="project" value="UniProtKB-KW"/>
</dbReference>
<comment type="catalytic activity">
    <reaction evidence="6">
        <text>Fe-coproporphyrin III + 2 H(+) = coproporphyrin III + Fe(2+)</text>
        <dbReference type="Rhea" id="RHEA:49572"/>
        <dbReference type="ChEBI" id="CHEBI:15378"/>
        <dbReference type="ChEBI" id="CHEBI:29033"/>
        <dbReference type="ChEBI" id="CHEBI:68438"/>
        <dbReference type="ChEBI" id="CHEBI:131725"/>
        <dbReference type="EC" id="4.99.1.9"/>
    </reaction>
    <physiologicalReaction direction="right-to-left" evidence="6">
        <dbReference type="Rhea" id="RHEA:49574"/>
    </physiologicalReaction>
</comment>
<comment type="catalytic activity">
    <reaction evidence="7 8">
        <text>heme b + 2 H(+) = protoporphyrin IX + Fe(2+)</text>
        <dbReference type="Rhea" id="RHEA:22584"/>
        <dbReference type="ChEBI" id="CHEBI:15378"/>
        <dbReference type="ChEBI" id="CHEBI:29033"/>
        <dbReference type="ChEBI" id="CHEBI:57306"/>
        <dbReference type="ChEBI" id="CHEBI:60344"/>
        <dbReference type="EC" id="4.98.1.1"/>
    </reaction>
</comment>
<keyword evidence="7 8" id="KW-0963">Cytoplasm</keyword>
<evidence type="ECO:0000256" key="5">
    <source>
        <dbReference type="ARBA" id="ARBA00023244"/>
    </source>
</evidence>
<keyword evidence="4 7" id="KW-0456">Lyase</keyword>
<dbReference type="CDD" id="cd03411">
    <property type="entry name" value="Ferrochelatase_N"/>
    <property type="match status" value="1"/>
</dbReference>
<evidence type="ECO:0000256" key="8">
    <source>
        <dbReference type="RuleBase" id="RU000607"/>
    </source>
</evidence>
<comment type="subcellular location">
    <subcellularLocation>
        <location evidence="7 8">Cytoplasm</location>
    </subcellularLocation>
</comment>
<evidence type="ECO:0000256" key="7">
    <source>
        <dbReference type="HAMAP-Rule" id="MF_00323"/>
    </source>
</evidence>
<dbReference type="GO" id="GO:0006783">
    <property type="term" value="P:heme biosynthetic process"/>
    <property type="evidence" value="ECO:0007669"/>
    <property type="project" value="UniProtKB-UniRule"/>
</dbReference>
<organism evidence="9 10">
    <name type="scientific">Micavibrio aeruginosavorus (strain ARL-13)</name>
    <dbReference type="NCBI Taxonomy" id="856793"/>
    <lineage>
        <taxon>Bacteria</taxon>
        <taxon>Pseudomonadati</taxon>
        <taxon>Bdellovibrionota</taxon>
        <taxon>Bdellovibrionia</taxon>
        <taxon>Bdellovibrionales</taxon>
        <taxon>Pseudobdellovibrionaceae</taxon>
        <taxon>Micavibrio</taxon>
    </lineage>
</organism>